<evidence type="ECO:0000313" key="2">
    <source>
        <dbReference type="EMBL" id="TPG58194.1"/>
    </source>
</evidence>
<dbReference type="OrthoDB" id="9815163at2"/>
<keyword evidence="3" id="KW-1185">Reference proteome</keyword>
<comment type="caution">
    <text evidence="2">The sequence shown here is derived from an EMBL/GenBank/DDBJ whole genome shotgun (WGS) entry which is preliminary data.</text>
</comment>
<evidence type="ECO:0000259" key="1">
    <source>
        <dbReference type="Pfam" id="PF04248"/>
    </source>
</evidence>
<reference evidence="2 3" key="1">
    <citation type="journal article" date="2019" name="Environ. Microbiol.">
        <title>Species interactions and distinct microbial communities in high Arctic permafrost affected cryosols are associated with the CH4 and CO2 gas fluxes.</title>
        <authorList>
            <person name="Altshuler I."/>
            <person name="Hamel J."/>
            <person name="Turney S."/>
            <person name="Magnuson E."/>
            <person name="Levesque R."/>
            <person name="Greer C."/>
            <person name="Whyte L.G."/>
        </authorList>
    </citation>
    <scope>NUCLEOTIDE SEQUENCE [LARGE SCALE GENOMIC DNA]</scope>
    <source>
        <strain evidence="2 3">S9.3B</strain>
    </source>
</reference>
<dbReference type="EMBL" id="RCZP01000006">
    <property type="protein sequence ID" value="TPG58194.1"/>
    <property type="molecule type" value="Genomic_DNA"/>
</dbReference>
<protein>
    <submittedName>
        <fullName evidence="2">DUF427 domain-containing protein</fullName>
    </submittedName>
</protein>
<name>A0A502G8V1_9PROT</name>
<evidence type="ECO:0000313" key="3">
    <source>
        <dbReference type="Proteomes" id="UP000317078"/>
    </source>
</evidence>
<dbReference type="Gene3D" id="2.170.150.40">
    <property type="entry name" value="Domain of unknown function (DUF427)"/>
    <property type="match status" value="1"/>
</dbReference>
<dbReference type="AlphaFoldDB" id="A0A502G8V1"/>
<accession>A0A502G8V1</accession>
<organism evidence="2 3">
    <name type="scientific">Muricoccus nepalensis</name>
    <dbReference type="NCBI Taxonomy" id="1854500"/>
    <lineage>
        <taxon>Bacteria</taxon>
        <taxon>Pseudomonadati</taxon>
        <taxon>Pseudomonadota</taxon>
        <taxon>Alphaproteobacteria</taxon>
        <taxon>Acetobacterales</taxon>
        <taxon>Roseomonadaceae</taxon>
        <taxon>Muricoccus</taxon>
    </lineage>
</organism>
<dbReference type="InterPro" id="IPR038694">
    <property type="entry name" value="DUF427_sf"/>
</dbReference>
<sequence length="72" mass="7852">MEVHGQRPARHLTLSHSSSVHGRSGIARWSYPDPTPAFAAIRDHLAVYADAMDRCFVGDEAVTPQPGGFYEG</sequence>
<proteinExistence type="predicted"/>
<dbReference type="Pfam" id="PF04248">
    <property type="entry name" value="NTP_transf_9"/>
    <property type="match status" value="1"/>
</dbReference>
<dbReference type="PANTHER" id="PTHR43058">
    <property type="entry name" value="SLR0655 PROTEIN"/>
    <property type="match status" value="1"/>
</dbReference>
<dbReference type="InterPro" id="IPR007361">
    <property type="entry name" value="DUF427"/>
</dbReference>
<feature type="domain" description="DUF427" evidence="1">
    <location>
        <begin position="26"/>
        <end position="49"/>
    </location>
</feature>
<dbReference type="PANTHER" id="PTHR43058:SF1">
    <property type="entry name" value="DUF427 DOMAIN-CONTAINING PROTEIN"/>
    <property type="match status" value="1"/>
</dbReference>
<dbReference type="Proteomes" id="UP000317078">
    <property type="component" value="Unassembled WGS sequence"/>
</dbReference>
<gene>
    <name evidence="2" type="ORF">EAH89_08680</name>
</gene>